<feature type="domain" description="OmpR/PhoB-type" evidence="11">
    <location>
        <begin position="143"/>
        <end position="242"/>
    </location>
</feature>
<dbReference type="Gene3D" id="1.10.10.10">
    <property type="entry name" value="Winged helix-like DNA-binding domain superfamily/Winged helix DNA-binding domain"/>
    <property type="match status" value="1"/>
</dbReference>
<evidence type="ECO:0000256" key="3">
    <source>
        <dbReference type="ARBA" id="ARBA00023012"/>
    </source>
</evidence>
<dbReference type="GO" id="GO:0005829">
    <property type="term" value="C:cytosol"/>
    <property type="evidence" value="ECO:0007669"/>
    <property type="project" value="TreeGrafter"/>
</dbReference>
<dbReference type="Pfam" id="PF00072">
    <property type="entry name" value="Response_reg"/>
    <property type="match status" value="1"/>
</dbReference>
<gene>
    <name evidence="12" type="primary">resD</name>
    <name evidence="12" type="ORF">R50_0620</name>
</gene>
<dbReference type="KEGG" id="hfv:R50_0620"/>
<keyword evidence="13" id="KW-1185">Reference proteome</keyword>
<keyword evidence="6" id="KW-0804">Transcription</keyword>
<dbReference type="InterPro" id="IPR001789">
    <property type="entry name" value="Sig_transdc_resp-reg_receiver"/>
</dbReference>
<evidence type="ECO:0000256" key="9">
    <source>
        <dbReference type="PROSITE-ProRule" id="PRU01091"/>
    </source>
</evidence>
<evidence type="ECO:0000259" key="11">
    <source>
        <dbReference type="PROSITE" id="PS51755"/>
    </source>
</evidence>
<dbReference type="PANTHER" id="PTHR48111">
    <property type="entry name" value="REGULATOR OF RPOS"/>
    <property type="match status" value="1"/>
</dbReference>
<keyword evidence="2 8" id="KW-0597">Phosphoprotein</keyword>
<evidence type="ECO:0000256" key="5">
    <source>
        <dbReference type="ARBA" id="ARBA00023125"/>
    </source>
</evidence>
<evidence type="ECO:0000256" key="6">
    <source>
        <dbReference type="ARBA" id="ARBA00023163"/>
    </source>
</evidence>
<dbReference type="SMART" id="SM00448">
    <property type="entry name" value="REC"/>
    <property type="match status" value="1"/>
</dbReference>
<evidence type="ECO:0000256" key="4">
    <source>
        <dbReference type="ARBA" id="ARBA00023015"/>
    </source>
</evidence>
<dbReference type="SUPFAM" id="SSF52172">
    <property type="entry name" value="CheY-like"/>
    <property type="match status" value="1"/>
</dbReference>
<feature type="DNA-binding region" description="OmpR/PhoB-type" evidence="9">
    <location>
        <begin position="143"/>
        <end position="242"/>
    </location>
</feature>
<evidence type="ECO:0000256" key="8">
    <source>
        <dbReference type="PROSITE-ProRule" id="PRU00169"/>
    </source>
</evidence>
<dbReference type="AlphaFoldDB" id="A0A6F8ZDN8"/>
<name>A0A6F8ZDN8_9FIRM</name>
<dbReference type="GO" id="GO:0032993">
    <property type="term" value="C:protein-DNA complex"/>
    <property type="evidence" value="ECO:0007669"/>
    <property type="project" value="TreeGrafter"/>
</dbReference>
<dbReference type="Gene3D" id="3.40.50.2300">
    <property type="match status" value="1"/>
</dbReference>
<evidence type="ECO:0000256" key="2">
    <source>
        <dbReference type="ARBA" id="ARBA00022553"/>
    </source>
</evidence>
<accession>A0A6F8ZDN8</accession>
<keyword evidence="3" id="KW-0902">Two-component regulatory system</keyword>
<evidence type="ECO:0000313" key="13">
    <source>
        <dbReference type="Proteomes" id="UP000503399"/>
    </source>
</evidence>
<feature type="domain" description="Response regulatory" evidence="10">
    <location>
        <begin position="18"/>
        <end position="132"/>
    </location>
</feature>
<sequence length="247" mass="27478">MTGRRGPGPEAAGAAPLLVLVADDDPHIRELCRLYLEAAGYRVAEAASGAAALARIAEGGVDLLVLDIMLPDGDGWEVLRRLREGDGWLPVLMLTAVGGEQARVEGLESGADDYLTKPFSPRELVARVRAILRRVPPQPPENADTVVLPGLVIDPGKREAWCGRRRLNLTPREFDLLYFLARHPRQVFSREQLLENIWGYDFEGDDRTVDVHVTRLRKKLEAADAPYRYLETVWGQGYRLAPEPRPA</sequence>
<proteinExistence type="predicted"/>
<dbReference type="SMART" id="SM00862">
    <property type="entry name" value="Trans_reg_C"/>
    <property type="match status" value="1"/>
</dbReference>
<dbReference type="PANTHER" id="PTHR48111:SF4">
    <property type="entry name" value="DNA-BINDING DUAL TRANSCRIPTIONAL REGULATOR OMPR"/>
    <property type="match status" value="1"/>
</dbReference>
<dbReference type="CDD" id="cd00383">
    <property type="entry name" value="trans_reg_C"/>
    <property type="match status" value="1"/>
</dbReference>
<dbReference type="PROSITE" id="PS50110">
    <property type="entry name" value="RESPONSE_REGULATORY"/>
    <property type="match status" value="1"/>
</dbReference>
<keyword evidence="5 9" id="KW-0238">DNA-binding</keyword>
<dbReference type="Proteomes" id="UP000503399">
    <property type="component" value="Chromosome"/>
</dbReference>
<reference evidence="12 13" key="1">
    <citation type="submission" date="2020-02" db="EMBL/GenBank/DDBJ databases">
        <authorList>
            <person name="Hogendoorn C."/>
        </authorList>
    </citation>
    <scope>NUCLEOTIDE SEQUENCE [LARGE SCALE GENOMIC DNA]</scope>
    <source>
        <strain evidence="12">R501</strain>
    </source>
</reference>
<evidence type="ECO:0000313" key="12">
    <source>
        <dbReference type="EMBL" id="CAB1128126.1"/>
    </source>
</evidence>
<dbReference type="Pfam" id="PF00486">
    <property type="entry name" value="Trans_reg_C"/>
    <property type="match status" value="1"/>
</dbReference>
<feature type="modified residue" description="4-aspartylphosphate" evidence="8">
    <location>
        <position position="67"/>
    </location>
</feature>
<dbReference type="EMBL" id="LR778114">
    <property type="protein sequence ID" value="CAB1128126.1"/>
    <property type="molecule type" value="Genomic_DNA"/>
</dbReference>
<evidence type="ECO:0000259" key="10">
    <source>
        <dbReference type="PROSITE" id="PS50110"/>
    </source>
</evidence>
<protein>
    <recommendedName>
        <fullName evidence="1">Stage 0 sporulation protein A homolog</fullName>
    </recommendedName>
</protein>
<keyword evidence="4" id="KW-0805">Transcription regulation</keyword>
<dbReference type="InterPro" id="IPR039420">
    <property type="entry name" value="WalR-like"/>
</dbReference>
<organism evidence="12 13">
    <name type="scientific">Candidatus Hydrogenisulfobacillus filiaventi</name>
    <dbReference type="NCBI Taxonomy" id="2707344"/>
    <lineage>
        <taxon>Bacteria</taxon>
        <taxon>Bacillati</taxon>
        <taxon>Bacillota</taxon>
        <taxon>Clostridia</taxon>
        <taxon>Eubacteriales</taxon>
        <taxon>Clostridiales Family XVII. Incertae Sedis</taxon>
        <taxon>Candidatus Hydrogenisulfobacillus</taxon>
    </lineage>
</organism>
<dbReference type="PROSITE" id="PS51755">
    <property type="entry name" value="OMPR_PHOB"/>
    <property type="match status" value="1"/>
</dbReference>
<dbReference type="GO" id="GO:0000156">
    <property type="term" value="F:phosphorelay response regulator activity"/>
    <property type="evidence" value="ECO:0007669"/>
    <property type="project" value="TreeGrafter"/>
</dbReference>
<dbReference type="GO" id="GO:0000976">
    <property type="term" value="F:transcription cis-regulatory region binding"/>
    <property type="evidence" value="ECO:0007669"/>
    <property type="project" value="TreeGrafter"/>
</dbReference>
<dbReference type="GO" id="GO:0006355">
    <property type="term" value="P:regulation of DNA-templated transcription"/>
    <property type="evidence" value="ECO:0007669"/>
    <property type="project" value="InterPro"/>
</dbReference>
<evidence type="ECO:0000256" key="1">
    <source>
        <dbReference type="ARBA" id="ARBA00018672"/>
    </source>
</evidence>
<comment type="function">
    <text evidence="7">May play the central regulatory role in sporulation. It may be an element of the effector pathway responsible for the activation of sporulation genes in response to nutritional stress. Spo0A may act in concert with spo0H (a sigma factor) to control the expression of some genes that are critical to the sporulation process.</text>
</comment>
<dbReference type="InterPro" id="IPR011006">
    <property type="entry name" value="CheY-like_superfamily"/>
</dbReference>
<dbReference type="FunFam" id="3.40.50.2300:FF:000001">
    <property type="entry name" value="DNA-binding response regulator PhoB"/>
    <property type="match status" value="1"/>
</dbReference>
<evidence type="ECO:0000256" key="7">
    <source>
        <dbReference type="ARBA" id="ARBA00024867"/>
    </source>
</evidence>
<dbReference type="Gene3D" id="6.10.250.690">
    <property type="match status" value="1"/>
</dbReference>
<dbReference type="CDD" id="cd17574">
    <property type="entry name" value="REC_OmpR"/>
    <property type="match status" value="1"/>
</dbReference>
<dbReference type="InterPro" id="IPR001867">
    <property type="entry name" value="OmpR/PhoB-type_DNA-bd"/>
</dbReference>
<dbReference type="FunFam" id="1.10.10.10:FF:000018">
    <property type="entry name" value="DNA-binding response regulator ResD"/>
    <property type="match status" value="1"/>
</dbReference>
<dbReference type="InterPro" id="IPR036388">
    <property type="entry name" value="WH-like_DNA-bd_sf"/>
</dbReference>